<evidence type="ECO:0000256" key="3">
    <source>
        <dbReference type="SAM" id="Phobius"/>
    </source>
</evidence>
<proteinExistence type="predicted"/>
<feature type="region of interest" description="Disordered" evidence="2">
    <location>
        <begin position="156"/>
        <end position="188"/>
    </location>
</feature>
<evidence type="ECO:0000256" key="2">
    <source>
        <dbReference type="SAM" id="MobiDB-lite"/>
    </source>
</evidence>
<protein>
    <submittedName>
        <fullName evidence="4">Uncharacterized protein</fullName>
    </submittedName>
</protein>
<keyword evidence="3" id="KW-1133">Transmembrane helix</keyword>
<keyword evidence="5" id="KW-1185">Reference proteome</keyword>
<dbReference type="AlphaFoldDB" id="A0AAN9F1U7"/>
<dbReference type="PANTHER" id="PTHR37761">
    <property type="entry name" value="OS09G0108400 PROTEIN"/>
    <property type="match status" value="1"/>
</dbReference>
<evidence type="ECO:0000313" key="4">
    <source>
        <dbReference type="EMBL" id="KAK7266716.1"/>
    </source>
</evidence>
<feature type="coiled-coil region" evidence="1">
    <location>
        <begin position="191"/>
        <end position="221"/>
    </location>
</feature>
<accession>A0AAN9F1U7</accession>
<reference evidence="4 5" key="1">
    <citation type="submission" date="2024-01" db="EMBL/GenBank/DDBJ databases">
        <title>The genomes of 5 underutilized Papilionoideae crops provide insights into root nodulation and disease resistanc.</title>
        <authorList>
            <person name="Yuan L."/>
        </authorList>
    </citation>
    <scope>NUCLEOTIDE SEQUENCE [LARGE SCALE GENOMIC DNA]</scope>
    <source>
        <strain evidence="4">ZHUSHIDOU_FW_LH</strain>
        <tissue evidence="4">Leaf</tissue>
    </source>
</reference>
<gene>
    <name evidence="4" type="ORF">RIF29_19367</name>
</gene>
<dbReference type="EMBL" id="JAYWIO010000004">
    <property type="protein sequence ID" value="KAK7266716.1"/>
    <property type="molecule type" value="Genomic_DNA"/>
</dbReference>
<feature type="compositionally biased region" description="Polar residues" evidence="2">
    <location>
        <begin position="278"/>
        <end position="289"/>
    </location>
</feature>
<comment type="caution">
    <text evidence="4">The sequence shown here is derived from an EMBL/GenBank/DDBJ whole genome shotgun (WGS) entry which is preliminary data.</text>
</comment>
<evidence type="ECO:0000313" key="5">
    <source>
        <dbReference type="Proteomes" id="UP001372338"/>
    </source>
</evidence>
<name>A0AAN9F1U7_CROPI</name>
<feature type="compositionally biased region" description="Basic and acidic residues" evidence="2">
    <location>
        <begin position="164"/>
        <end position="185"/>
    </location>
</feature>
<dbReference type="PANTHER" id="PTHR37761:SF2">
    <property type="entry name" value="OS09G0108400 PROTEIN"/>
    <property type="match status" value="1"/>
</dbReference>
<feature type="region of interest" description="Disordered" evidence="2">
    <location>
        <begin position="278"/>
        <end position="299"/>
    </location>
</feature>
<keyword evidence="3" id="KW-0812">Transmembrane</keyword>
<organism evidence="4 5">
    <name type="scientific">Crotalaria pallida</name>
    <name type="common">Smooth rattlebox</name>
    <name type="synonym">Crotalaria striata</name>
    <dbReference type="NCBI Taxonomy" id="3830"/>
    <lineage>
        <taxon>Eukaryota</taxon>
        <taxon>Viridiplantae</taxon>
        <taxon>Streptophyta</taxon>
        <taxon>Embryophyta</taxon>
        <taxon>Tracheophyta</taxon>
        <taxon>Spermatophyta</taxon>
        <taxon>Magnoliopsida</taxon>
        <taxon>eudicotyledons</taxon>
        <taxon>Gunneridae</taxon>
        <taxon>Pentapetalae</taxon>
        <taxon>rosids</taxon>
        <taxon>fabids</taxon>
        <taxon>Fabales</taxon>
        <taxon>Fabaceae</taxon>
        <taxon>Papilionoideae</taxon>
        <taxon>50 kb inversion clade</taxon>
        <taxon>genistoids sensu lato</taxon>
        <taxon>core genistoids</taxon>
        <taxon>Crotalarieae</taxon>
        <taxon>Crotalaria</taxon>
    </lineage>
</organism>
<dbReference type="Proteomes" id="UP001372338">
    <property type="component" value="Unassembled WGS sequence"/>
</dbReference>
<keyword evidence="1" id="KW-0175">Coiled coil</keyword>
<evidence type="ECO:0000256" key="1">
    <source>
        <dbReference type="SAM" id="Coils"/>
    </source>
</evidence>
<feature type="transmembrane region" description="Helical" evidence="3">
    <location>
        <begin position="325"/>
        <end position="344"/>
    </location>
</feature>
<keyword evidence="3" id="KW-0472">Membrane</keyword>
<sequence>MAGLLAWAADVVGGGGAIDEHTPDSIPLIFSEPQQKYVQELDIKASSLRRSIHDLRLRLPPPDISQSLPQLHAHSLASNAALTLQLNSHSSTRQQAQLREVTLNEENAAFKNAISSCENKIKEKLQEADLLRRKLEEMDEAEKKLKADLDNLQLQASAHTKQSWRSDEWEEESKMNTKAEPEADASKSAILDELEKKKKDLSSMEVTVEELEKKWAEVQENALKQPSPGQREKTLDKQLHGLIEQLAVKQAQAEGLLSEIHIKELELDRLNGQWRQLQSSNSDANTARNRFSKSDTDKYGLSEYDGHQRLPYHSAARSESQQRLMLFRSAFVLYILALHILVFIRLSF</sequence>